<feature type="domain" description="HNH nuclease" evidence="1">
    <location>
        <begin position="40"/>
        <end position="83"/>
    </location>
</feature>
<accession>A0A7S6R8C4</accession>
<dbReference type="InterPro" id="IPR044925">
    <property type="entry name" value="His-Me_finger_sf"/>
</dbReference>
<keyword evidence="3" id="KW-1185">Reference proteome</keyword>
<evidence type="ECO:0000259" key="1">
    <source>
        <dbReference type="Pfam" id="PF13392"/>
    </source>
</evidence>
<dbReference type="GO" id="GO:0004519">
    <property type="term" value="F:endonuclease activity"/>
    <property type="evidence" value="ECO:0007669"/>
    <property type="project" value="InterPro"/>
</dbReference>
<dbReference type="Pfam" id="PF13392">
    <property type="entry name" value="HNH_3"/>
    <property type="match status" value="1"/>
</dbReference>
<sequence>MSTDLERLERFLKIEGDCWLFTGGRAHAYGVFWMDGKNHKAHRAAFELYNGRKPNGVILHSCDNPLCCNPAHLSEGTQLDNMVDMVRKGRSLKGTKNPACKFTDEDVKFIQESTMKVKDLATLFGVTRQTITKWRKHHVQTD</sequence>
<proteinExistence type="predicted"/>
<name>A0A7S6R8C4_9CAUD</name>
<dbReference type="Gene3D" id="3.90.75.10">
    <property type="entry name" value="Homing Intron 3 (I-ppo) Encoded Endonuclease, Chain A"/>
    <property type="match status" value="1"/>
</dbReference>
<dbReference type="InterPro" id="IPR044930">
    <property type="entry name" value="Homing_endonuclease_His-Me"/>
</dbReference>
<dbReference type="SUPFAM" id="SSF54060">
    <property type="entry name" value="His-Me finger endonucleases"/>
    <property type="match status" value="1"/>
</dbReference>
<dbReference type="Proteomes" id="UP000593622">
    <property type="component" value="Segment"/>
</dbReference>
<evidence type="ECO:0000313" key="3">
    <source>
        <dbReference type="Proteomes" id="UP000593622"/>
    </source>
</evidence>
<organism evidence="2 3">
    <name type="scientific">Escherichia phage JB01</name>
    <dbReference type="NCBI Taxonomy" id="2744409"/>
    <lineage>
        <taxon>Viruses</taxon>
        <taxon>Duplodnaviria</taxon>
        <taxon>Heunggongvirae</taxon>
        <taxon>Uroviricota</taxon>
        <taxon>Caudoviricetes</taxon>
        <taxon>Autographivirales</taxon>
        <taxon>Autotranscriptaviridae</taxon>
        <taxon>Studiervirinae</taxon>
        <taxon>Teseptimavirus</taxon>
        <taxon>Teseptimavirus JB01</taxon>
    </lineage>
</organism>
<dbReference type="InterPro" id="IPR003615">
    <property type="entry name" value="HNH_nuc"/>
</dbReference>
<evidence type="ECO:0000313" key="2">
    <source>
        <dbReference type="EMBL" id="QOV06343.1"/>
    </source>
</evidence>
<dbReference type="EMBL" id="MW074885">
    <property type="protein sequence ID" value="QOV06343.1"/>
    <property type="molecule type" value="Genomic_DNA"/>
</dbReference>
<protein>
    <recommendedName>
        <fullName evidence="1">HNH nuclease domain-containing protein</fullName>
    </recommendedName>
</protein>
<reference evidence="2 3" key="1">
    <citation type="submission" date="2020-09" db="EMBL/GenBank/DDBJ databases">
        <title>Host diversity slows virus adaptation by selecting generalists over specialists.</title>
        <authorList>
            <person name="Sant D.G."/>
            <person name="Woods L.C."/>
            <person name="Barr J.J."/>
            <person name="McDonald M.J."/>
        </authorList>
    </citation>
    <scope>NUCLEOTIDE SEQUENCE [LARGE SCALE GENOMIC DNA]</scope>
</reference>